<keyword evidence="3" id="KW-1185">Reference proteome</keyword>
<proteinExistence type="predicted"/>
<protein>
    <submittedName>
        <fullName evidence="2">Uncharacterized protein</fullName>
    </submittedName>
</protein>
<reference evidence="2 3" key="1">
    <citation type="submission" date="2021-08" db="EMBL/GenBank/DDBJ databases">
        <title>Devosia salina sp. nov., isolated from the South China Sea sediment.</title>
        <authorList>
            <person name="Zhou Z."/>
        </authorList>
    </citation>
    <scope>NUCLEOTIDE SEQUENCE [LARGE SCALE GENOMIC DNA]</scope>
    <source>
        <strain evidence="2 3">SCS-3</strain>
    </source>
</reference>
<dbReference type="Proteomes" id="UP000825799">
    <property type="component" value="Chromosome"/>
</dbReference>
<evidence type="ECO:0000313" key="2">
    <source>
        <dbReference type="EMBL" id="QYO75225.1"/>
    </source>
</evidence>
<evidence type="ECO:0000256" key="1">
    <source>
        <dbReference type="SAM" id="MobiDB-lite"/>
    </source>
</evidence>
<organism evidence="2 3">
    <name type="scientific">Devosia salina</name>
    <dbReference type="NCBI Taxonomy" id="2860336"/>
    <lineage>
        <taxon>Bacteria</taxon>
        <taxon>Pseudomonadati</taxon>
        <taxon>Pseudomonadota</taxon>
        <taxon>Alphaproteobacteria</taxon>
        <taxon>Hyphomicrobiales</taxon>
        <taxon>Devosiaceae</taxon>
        <taxon>Devosia</taxon>
    </lineage>
</organism>
<name>A0ABX8WAT2_9HYPH</name>
<accession>A0ABX8WAT2</accession>
<feature type="compositionally biased region" description="Pro residues" evidence="1">
    <location>
        <begin position="33"/>
        <end position="44"/>
    </location>
</feature>
<evidence type="ECO:0000313" key="3">
    <source>
        <dbReference type="Proteomes" id="UP000825799"/>
    </source>
</evidence>
<gene>
    <name evidence="2" type="ORF">K1X15_11215</name>
</gene>
<dbReference type="RefSeq" id="WP_220303689.1">
    <property type="nucleotide sequence ID" value="NZ_CP080590.1"/>
</dbReference>
<feature type="compositionally biased region" description="Basic and acidic residues" evidence="1">
    <location>
        <begin position="17"/>
        <end position="31"/>
    </location>
</feature>
<sequence>MQPQTPADGKPMTVRGADGKPHLVSDLDRKPRPAPLPRVRPIVPPIFRAPD</sequence>
<feature type="region of interest" description="Disordered" evidence="1">
    <location>
        <begin position="1"/>
        <end position="51"/>
    </location>
</feature>
<dbReference type="EMBL" id="CP080590">
    <property type="protein sequence ID" value="QYO75225.1"/>
    <property type="molecule type" value="Genomic_DNA"/>
</dbReference>